<comment type="caution">
    <text evidence="2">The sequence shown here is derived from an EMBL/GenBank/DDBJ whole genome shotgun (WGS) entry which is preliminary data.</text>
</comment>
<dbReference type="PROSITE" id="PS51257">
    <property type="entry name" value="PROKAR_LIPOPROTEIN"/>
    <property type="match status" value="1"/>
</dbReference>
<feature type="coiled-coil region" evidence="1">
    <location>
        <begin position="29"/>
        <end position="126"/>
    </location>
</feature>
<gene>
    <name evidence="2" type="ORF">IAB98_00870</name>
</gene>
<accession>A0A9D1EHL7</accession>
<keyword evidence="1" id="KW-0175">Coiled coil</keyword>
<dbReference type="Proteomes" id="UP000886841">
    <property type="component" value="Unassembled WGS sequence"/>
</dbReference>
<dbReference type="EMBL" id="DVHU01000008">
    <property type="protein sequence ID" value="HIR91956.1"/>
    <property type="molecule type" value="Genomic_DNA"/>
</dbReference>
<organism evidence="2 3">
    <name type="scientific">Candidatus Egerieimonas intestinavium</name>
    <dbReference type="NCBI Taxonomy" id="2840777"/>
    <lineage>
        <taxon>Bacteria</taxon>
        <taxon>Bacillati</taxon>
        <taxon>Bacillota</taxon>
        <taxon>Clostridia</taxon>
        <taxon>Lachnospirales</taxon>
        <taxon>Lachnospiraceae</taxon>
        <taxon>Lachnospiraceae incertae sedis</taxon>
        <taxon>Candidatus Egerieimonas</taxon>
    </lineage>
</organism>
<sequence length="232" mass="24995">MKKKVITVLLSTGLVMSLSGCGGVKQSDYDDVVAKAESVQEELDSTKEELSAMEESLGSLQAEYDAYKEKMKPFEEMTAAQAEAEKAKAEQEKRAIEEAEAQKKAEEEAAAAAAAAEAEAARAAEEAKGYETGITYDQLARTPDDFVGKKVKFYGKVVQVIEGGSTVQIRLAVNKDYDTILLGQYSSSIVSSRVLEDDLITVYGTSLGLISYKSTMGGTITIPSMSIDKIDQ</sequence>
<dbReference type="AlphaFoldDB" id="A0A9D1EHL7"/>
<protein>
    <submittedName>
        <fullName evidence="2">Toxin regulator</fullName>
    </submittedName>
</protein>
<evidence type="ECO:0000256" key="1">
    <source>
        <dbReference type="SAM" id="Coils"/>
    </source>
</evidence>
<evidence type="ECO:0000313" key="3">
    <source>
        <dbReference type="Proteomes" id="UP000886841"/>
    </source>
</evidence>
<evidence type="ECO:0000313" key="2">
    <source>
        <dbReference type="EMBL" id="HIR91956.1"/>
    </source>
</evidence>
<reference evidence="2" key="1">
    <citation type="submission" date="2020-10" db="EMBL/GenBank/DDBJ databases">
        <authorList>
            <person name="Gilroy R."/>
        </authorList>
    </citation>
    <scope>NUCLEOTIDE SEQUENCE</scope>
    <source>
        <strain evidence="2">ChiSxjej1B13-7041</strain>
    </source>
</reference>
<proteinExistence type="predicted"/>
<reference evidence="2" key="2">
    <citation type="journal article" date="2021" name="PeerJ">
        <title>Extensive microbial diversity within the chicken gut microbiome revealed by metagenomics and culture.</title>
        <authorList>
            <person name="Gilroy R."/>
            <person name="Ravi A."/>
            <person name="Getino M."/>
            <person name="Pursley I."/>
            <person name="Horton D.L."/>
            <person name="Alikhan N.F."/>
            <person name="Baker D."/>
            <person name="Gharbi K."/>
            <person name="Hall N."/>
            <person name="Watson M."/>
            <person name="Adriaenssens E.M."/>
            <person name="Foster-Nyarko E."/>
            <person name="Jarju S."/>
            <person name="Secka A."/>
            <person name="Antonio M."/>
            <person name="Oren A."/>
            <person name="Chaudhuri R.R."/>
            <person name="La Ragione R."/>
            <person name="Hildebrand F."/>
            <person name="Pallen M.J."/>
        </authorList>
    </citation>
    <scope>NUCLEOTIDE SEQUENCE</scope>
    <source>
        <strain evidence="2">ChiSxjej1B13-7041</strain>
    </source>
</reference>
<name>A0A9D1EHL7_9FIRM</name>